<keyword evidence="3" id="KW-1185">Reference proteome</keyword>
<evidence type="ECO:0000313" key="3">
    <source>
        <dbReference type="Proteomes" id="UP001597307"/>
    </source>
</evidence>
<organism evidence="2 3">
    <name type="scientific">Arthrobacter flavus</name>
    <dbReference type="NCBI Taxonomy" id="95172"/>
    <lineage>
        <taxon>Bacteria</taxon>
        <taxon>Bacillati</taxon>
        <taxon>Actinomycetota</taxon>
        <taxon>Actinomycetes</taxon>
        <taxon>Micrococcales</taxon>
        <taxon>Micrococcaceae</taxon>
        <taxon>Arthrobacter</taxon>
    </lineage>
</organism>
<proteinExistence type="predicted"/>
<protein>
    <submittedName>
        <fullName evidence="2">Uncharacterized protein</fullName>
    </submittedName>
</protein>
<reference evidence="3" key="1">
    <citation type="journal article" date="2019" name="Int. J. Syst. Evol. Microbiol.">
        <title>The Global Catalogue of Microorganisms (GCM) 10K type strain sequencing project: providing services to taxonomists for standard genome sequencing and annotation.</title>
        <authorList>
            <consortium name="The Broad Institute Genomics Platform"/>
            <consortium name="The Broad Institute Genome Sequencing Center for Infectious Disease"/>
            <person name="Wu L."/>
            <person name="Ma J."/>
        </authorList>
    </citation>
    <scope>NUCLEOTIDE SEQUENCE [LARGE SCALE GENOMIC DNA]</scope>
    <source>
        <strain evidence="3">JCM 11496</strain>
    </source>
</reference>
<dbReference type="RefSeq" id="WP_343877899.1">
    <property type="nucleotide sequence ID" value="NZ_BAAAIJ010000007.1"/>
</dbReference>
<gene>
    <name evidence="2" type="ORF">ACFSFX_03415</name>
</gene>
<keyword evidence="1" id="KW-0732">Signal</keyword>
<feature type="signal peptide" evidence="1">
    <location>
        <begin position="1"/>
        <end position="21"/>
    </location>
</feature>
<name>A0ABW4Q331_9MICC</name>
<evidence type="ECO:0000256" key="1">
    <source>
        <dbReference type="SAM" id="SignalP"/>
    </source>
</evidence>
<dbReference type="Proteomes" id="UP001597307">
    <property type="component" value="Unassembled WGS sequence"/>
</dbReference>
<dbReference type="EMBL" id="JBHUGA010000006">
    <property type="protein sequence ID" value="MFD1845644.1"/>
    <property type="molecule type" value="Genomic_DNA"/>
</dbReference>
<comment type="caution">
    <text evidence="2">The sequence shown here is derived from an EMBL/GenBank/DDBJ whole genome shotgun (WGS) entry which is preliminary data.</text>
</comment>
<accession>A0ABW4Q331</accession>
<evidence type="ECO:0000313" key="2">
    <source>
        <dbReference type="EMBL" id="MFD1845644.1"/>
    </source>
</evidence>
<sequence length="45" mass="4955">MKKIVGTAAGLLVVMSVVASASPELSPVNWEWPKTVMADNWEWPK</sequence>
<feature type="chain" id="PRO_5046715420" evidence="1">
    <location>
        <begin position="22"/>
        <end position="45"/>
    </location>
</feature>